<dbReference type="EMBL" id="JYDP01000082">
    <property type="protein sequence ID" value="KRZ08722.1"/>
    <property type="molecule type" value="Genomic_DNA"/>
</dbReference>
<name>A0A0V1HEV6_9BILA</name>
<gene>
    <name evidence="1" type="ORF">T11_1958</name>
</gene>
<dbReference type="AlphaFoldDB" id="A0A0V1HEV6"/>
<evidence type="ECO:0000313" key="1">
    <source>
        <dbReference type="EMBL" id="KRZ08722.1"/>
    </source>
</evidence>
<reference evidence="1 2" key="1">
    <citation type="submission" date="2015-01" db="EMBL/GenBank/DDBJ databases">
        <title>Evolution of Trichinella species and genotypes.</title>
        <authorList>
            <person name="Korhonen P.K."/>
            <person name="Edoardo P."/>
            <person name="Giuseppe L.R."/>
            <person name="Gasser R.B."/>
        </authorList>
    </citation>
    <scope>NUCLEOTIDE SEQUENCE [LARGE SCALE GENOMIC DNA]</scope>
    <source>
        <strain evidence="1">ISS1029</strain>
    </source>
</reference>
<evidence type="ECO:0000313" key="2">
    <source>
        <dbReference type="Proteomes" id="UP000055024"/>
    </source>
</evidence>
<sequence>MPVLKSDSLSSVNCGCAMIKESVHQKRSTTYGSQFVYRESGLNSAAWREYEYPVYFCLDLPLISEQIHSNHIK</sequence>
<protein>
    <submittedName>
        <fullName evidence="1">Uncharacterized protein</fullName>
    </submittedName>
</protein>
<comment type="caution">
    <text evidence="1">The sequence shown here is derived from an EMBL/GenBank/DDBJ whole genome shotgun (WGS) entry which is preliminary data.</text>
</comment>
<organism evidence="1 2">
    <name type="scientific">Trichinella zimbabwensis</name>
    <dbReference type="NCBI Taxonomy" id="268475"/>
    <lineage>
        <taxon>Eukaryota</taxon>
        <taxon>Metazoa</taxon>
        <taxon>Ecdysozoa</taxon>
        <taxon>Nematoda</taxon>
        <taxon>Enoplea</taxon>
        <taxon>Dorylaimia</taxon>
        <taxon>Trichinellida</taxon>
        <taxon>Trichinellidae</taxon>
        <taxon>Trichinella</taxon>
    </lineage>
</organism>
<dbReference type="Proteomes" id="UP000055024">
    <property type="component" value="Unassembled WGS sequence"/>
</dbReference>
<keyword evidence="2" id="KW-1185">Reference proteome</keyword>
<accession>A0A0V1HEV6</accession>
<proteinExistence type="predicted"/>